<evidence type="ECO:0008006" key="3">
    <source>
        <dbReference type="Google" id="ProtNLM"/>
    </source>
</evidence>
<dbReference type="Gene3D" id="3.90.1720.10">
    <property type="entry name" value="endopeptidase domain like (from Nostoc punctiforme)"/>
    <property type="match status" value="1"/>
</dbReference>
<proteinExistence type="predicted"/>
<accession>A0ABU0E7Z8</accession>
<protein>
    <recommendedName>
        <fullName evidence="3">Permuted papain-like amidase YaeF/Yiix C92 family enzyme</fullName>
    </recommendedName>
</protein>
<dbReference type="SUPFAM" id="SSF54001">
    <property type="entry name" value="Cysteine proteinases"/>
    <property type="match status" value="1"/>
</dbReference>
<dbReference type="InterPro" id="IPR038765">
    <property type="entry name" value="Papain-like_cys_pep_sf"/>
</dbReference>
<evidence type="ECO:0000313" key="1">
    <source>
        <dbReference type="EMBL" id="MDQ0363024.1"/>
    </source>
</evidence>
<keyword evidence="2" id="KW-1185">Reference proteome</keyword>
<name>A0ABU0E7Z8_9FIRM</name>
<organism evidence="1 2">
    <name type="scientific">Breznakia pachnodae</name>
    <dbReference type="NCBI Taxonomy" id="265178"/>
    <lineage>
        <taxon>Bacteria</taxon>
        <taxon>Bacillati</taxon>
        <taxon>Bacillota</taxon>
        <taxon>Erysipelotrichia</taxon>
        <taxon>Erysipelotrichales</taxon>
        <taxon>Erysipelotrichaceae</taxon>
        <taxon>Breznakia</taxon>
    </lineage>
</organism>
<dbReference type="Proteomes" id="UP001230220">
    <property type="component" value="Unassembled WGS sequence"/>
</dbReference>
<dbReference type="RefSeq" id="WP_307411471.1">
    <property type="nucleotide sequence ID" value="NZ_JAUSUR010000009.1"/>
</dbReference>
<evidence type="ECO:0000313" key="2">
    <source>
        <dbReference type="Proteomes" id="UP001230220"/>
    </source>
</evidence>
<gene>
    <name evidence="1" type="ORF">J2S15_003785</name>
</gene>
<sequence>MENKRKILVLLTQHNDNFAKFLRFITGAEYTHASIATEVDLERFFTFNQEDGFYVERPTKIYTEHKRLRKCRLYSVEVDESIHDNICNIIHDFEVNSTAYKYNLLGLILSFFKMPWNRNNSYFCSQFVAELLKKSGAIIVEKDPSLYLPNDFMDISELELCYNGTLGNLGDSMSMII</sequence>
<reference evidence="1 2" key="1">
    <citation type="submission" date="2023-07" db="EMBL/GenBank/DDBJ databases">
        <title>Genomic Encyclopedia of Type Strains, Phase IV (KMG-IV): sequencing the most valuable type-strain genomes for metagenomic binning, comparative biology and taxonomic classification.</title>
        <authorList>
            <person name="Goeker M."/>
        </authorList>
    </citation>
    <scope>NUCLEOTIDE SEQUENCE [LARGE SCALE GENOMIC DNA]</scope>
    <source>
        <strain evidence="1 2">DSM 16784</strain>
    </source>
</reference>
<comment type="caution">
    <text evidence="1">The sequence shown here is derived from an EMBL/GenBank/DDBJ whole genome shotgun (WGS) entry which is preliminary data.</text>
</comment>
<dbReference type="EMBL" id="JAUSUR010000009">
    <property type="protein sequence ID" value="MDQ0363024.1"/>
    <property type="molecule type" value="Genomic_DNA"/>
</dbReference>